<dbReference type="OrthoDB" id="2335338at2759"/>
<name>A0A8J5S6K2_ZIZPA</name>
<feature type="region of interest" description="Disordered" evidence="2">
    <location>
        <begin position="32"/>
        <end position="98"/>
    </location>
</feature>
<feature type="compositionally biased region" description="Low complexity" evidence="2">
    <location>
        <begin position="49"/>
        <end position="58"/>
    </location>
</feature>
<dbReference type="PANTHER" id="PTHR46050:SF7">
    <property type="entry name" value="TETRATRICOPEPTIDE REPEAT (TPR)-LIKE SUPERFAMILY PROTEIN"/>
    <property type="match status" value="1"/>
</dbReference>
<dbReference type="Pfam" id="PF03637">
    <property type="entry name" value="Mob1_phocein"/>
    <property type="match status" value="1"/>
</dbReference>
<dbReference type="EMBL" id="JAAALK010000287">
    <property type="protein sequence ID" value="KAG8059393.1"/>
    <property type="molecule type" value="Genomic_DNA"/>
</dbReference>
<proteinExistence type="predicted"/>
<feature type="repeat" description="TPR" evidence="1">
    <location>
        <begin position="219"/>
        <end position="252"/>
    </location>
</feature>
<feature type="region of interest" description="Disordered" evidence="2">
    <location>
        <begin position="552"/>
        <end position="584"/>
    </location>
</feature>
<evidence type="ECO:0000256" key="1">
    <source>
        <dbReference type="PROSITE-ProRule" id="PRU00339"/>
    </source>
</evidence>
<keyword evidence="4" id="KW-1185">Reference proteome</keyword>
<reference evidence="3" key="2">
    <citation type="submission" date="2021-02" db="EMBL/GenBank/DDBJ databases">
        <authorList>
            <person name="Kimball J.A."/>
            <person name="Haas M.W."/>
            <person name="Macchietto M."/>
            <person name="Kono T."/>
            <person name="Duquette J."/>
            <person name="Shao M."/>
        </authorList>
    </citation>
    <scope>NUCLEOTIDE SEQUENCE</scope>
    <source>
        <tissue evidence="3">Fresh leaf tissue</tissue>
    </source>
</reference>
<feature type="non-terminal residue" evidence="3">
    <location>
        <position position="584"/>
    </location>
</feature>
<dbReference type="InterPro" id="IPR019734">
    <property type="entry name" value="TPR_rpt"/>
</dbReference>
<feature type="region of interest" description="Disordered" evidence="2">
    <location>
        <begin position="162"/>
        <end position="189"/>
    </location>
</feature>
<evidence type="ECO:0000256" key="2">
    <source>
        <dbReference type="SAM" id="MobiDB-lite"/>
    </source>
</evidence>
<evidence type="ECO:0000313" key="3">
    <source>
        <dbReference type="EMBL" id="KAG8059393.1"/>
    </source>
</evidence>
<dbReference type="Proteomes" id="UP000729402">
    <property type="component" value="Unassembled WGS sequence"/>
</dbReference>
<sequence length="584" mass="64089">MTESRRPPTGCAMFGIYSGMFWRRRSNSMSSLSRIKGAPPATAESGHEAAALSAPANPAHRKGGVHDDSSLTRRKDVVPLPAPNNAMQRVHPPAGSSVVNTTKTVNGGAKTAAGAAAAEYTGMAAELDKMIHDHQRVKGTTQLVRATSGNMMLHRNLGNLNAGVPGASSARNSLDRNPKEANQRKPSNGYAFSGLGNIVKEAKAPPAELCRALSHRTDPEKLKEMGNEEYREGHYAEAVALYDQAIMVDPRRPAYWSNKAAALAALGRLIEAVGDCREAVRIDPSFGRAHHRLGGLYLRKVEAGLKKYKPEEVAKRVVLAEQFLLRPKLEGRRRRMYLITSNLSSPAATVKRRHNGNRRATAVFGDQRRRCSAISVSCYGQSSVFGDQRRRCSAISVSCYGQCAGAQLRKHIDATLGSGNLREAVRLPPGEDINEWLAVNTVDFFNQVNLLYGTLTAREFETTVYIAEYTELKMSDINRHSEPRKTRTRRCMYLIRQRVMSGGNDRTTTQRGQACNVCGRRSAAATAAVFGYQRRQWLAIREVYVPDSATCHERRQRPNNGTTGAGMQRLWSAISGSNGGGVRR</sequence>
<dbReference type="SMART" id="SM01388">
    <property type="entry name" value="Mob1_phocein"/>
    <property type="match status" value="1"/>
</dbReference>
<dbReference type="InterPro" id="IPR005301">
    <property type="entry name" value="MOB_kinase_act_fam"/>
</dbReference>
<organism evidence="3 4">
    <name type="scientific">Zizania palustris</name>
    <name type="common">Northern wild rice</name>
    <dbReference type="NCBI Taxonomy" id="103762"/>
    <lineage>
        <taxon>Eukaryota</taxon>
        <taxon>Viridiplantae</taxon>
        <taxon>Streptophyta</taxon>
        <taxon>Embryophyta</taxon>
        <taxon>Tracheophyta</taxon>
        <taxon>Spermatophyta</taxon>
        <taxon>Magnoliopsida</taxon>
        <taxon>Liliopsida</taxon>
        <taxon>Poales</taxon>
        <taxon>Poaceae</taxon>
        <taxon>BOP clade</taxon>
        <taxon>Oryzoideae</taxon>
        <taxon>Oryzeae</taxon>
        <taxon>Zizaniinae</taxon>
        <taxon>Zizania</taxon>
    </lineage>
</organism>
<protein>
    <submittedName>
        <fullName evidence="3">Uncharacterized protein</fullName>
    </submittedName>
</protein>
<dbReference type="InterPro" id="IPR044534">
    <property type="entry name" value="TTL1-4"/>
</dbReference>
<feature type="compositionally biased region" description="Basic and acidic residues" evidence="2">
    <location>
        <begin position="173"/>
        <end position="183"/>
    </location>
</feature>
<dbReference type="GO" id="GO:0005737">
    <property type="term" value="C:cytoplasm"/>
    <property type="evidence" value="ECO:0007669"/>
    <property type="project" value="TreeGrafter"/>
</dbReference>
<dbReference type="PANTHER" id="PTHR46050">
    <property type="entry name" value="TPR REPEAT-CONTAINING THIOREDOXIN"/>
    <property type="match status" value="1"/>
</dbReference>
<gene>
    <name evidence="3" type="ORF">GUJ93_ZPchr0002g23329</name>
</gene>
<evidence type="ECO:0000313" key="4">
    <source>
        <dbReference type="Proteomes" id="UP000729402"/>
    </source>
</evidence>
<dbReference type="SMART" id="SM00028">
    <property type="entry name" value="TPR"/>
    <property type="match status" value="2"/>
</dbReference>
<feature type="compositionally biased region" description="Basic and acidic residues" evidence="2">
    <location>
        <begin position="64"/>
        <end position="77"/>
    </location>
</feature>
<comment type="caution">
    <text evidence="3">The sequence shown here is derived from an EMBL/GenBank/DDBJ whole genome shotgun (WGS) entry which is preliminary data.</text>
</comment>
<dbReference type="Pfam" id="PF13432">
    <property type="entry name" value="TPR_16"/>
    <property type="match status" value="1"/>
</dbReference>
<reference evidence="3" key="1">
    <citation type="journal article" date="2021" name="bioRxiv">
        <title>Whole Genome Assembly and Annotation of Northern Wild Rice, Zizania palustris L., Supports a Whole Genome Duplication in the Zizania Genus.</title>
        <authorList>
            <person name="Haas M."/>
            <person name="Kono T."/>
            <person name="Macchietto M."/>
            <person name="Millas R."/>
            <person name="McGilp L."/>
            <person name="Shao M."/>
            <person name="Duquette J."/>
            <person name="Hirsch C.N."/>
            <person name="Kimball J."/>
        </authorList>
    </citation>
    <scope>NUCLEOTIDE SEQUENCE</scope>
    <source>
        <tissue evidence="3">Fresh leaf tissue</tissue>
    </source>
</reference>
<dbReference type="AlphaFoldDB" id="A0A8J5S6K2"/>
<accession>A0A8J5S6K2</accession>
<keyword evidence="1" id="KW-0802">TPR repeat</keyword>
<dbReference type="PROSITE" id="PS50005">
    <property type="entry name" value="TPR"/>
    <property type="match status" value="1"/>
</dbReference>